<protein>
    <submittedName>
        <fullName evidence="3">SCP-like protein</fullName>
    </submittedName>
</protein>
<gene>
    <name evidence="3" type="ORF">OESDEN_16858</name>
</gene>
<evidence type="ECO:0000256" key="1">
    <source>
        <dbReference type="SAM" id="MobiDB-lite"/>
    </source>
</evidence>
<dbReference type="OrthoDB" id="5874910at2759"/>
<sequence>YYLTISCVYNANILDGQDPIWQAGPACTRGDECKTYPKSGCQDGLCTAGSQIVAPQPPKTVRPPVKPVTTTKKPKVTTKATKAPVVRPTAKPPVTRFGCSDAYGMSDAVRRAVLDIHNKLRSSLARGLEYDKLINGKASPAAKMLKMVYNCSIEESAMRNAGRCVYGHTENYERPGLGESIFETTEQYKDKSKAALQASQWWWDELKLNGVGAANVITDYLWTRPNKMIGHYTQMAWETSYQLGCAVAHCPQTYVVCQYGPAGNYFNRPIYTKGRPCSQCPKKSTCNEKEGLCVIA</sequence>
<dbReference type="SUPFAM" id="SSF55797">
    <property type="entry name" value="PR-1-like"/>
    <property type="match status" value="1"/>
</dbReference>
<dbReference type="PRINTS" id="PR00837">
    <property type="entry name" value="V5TPXLIKE"/>
</dbReference>
<proteinExistence type="predicted"/>
<dbReference type="InterPro" id="IPR018244">
    <property type="entry name" value="Allrgn_V5/Tpx1_CS"/>
</dbReference>
<evidence type="ECO:0000259" key="2">
    <source>
        <dbReference type="SMART" id="SM00198"/>
    </source>
</evidence>
<dbReference type="PANTHER" id="PTHR10334">
    <property type="entry name" value="CYSTEINE-RICH SECRETORY PROTEIN-RELATED"/>
    <property type="match status" value="1"/>
</dbReference>
<dbReference type="InterPro" id="IPR035940">
    <property type="entry name" value="CAP_sf"/>
</dbReference>
<dbReference type="SMART" id="SM00198">
    <property type="entry name" value="SCP"/>
    <property type="match status" value="1"/>
</dbReference>
<feature type="domain" description="SCP" evidence="2">
    <location>
        <begin position="108"/>
        <end position="267"/>
    </location>
</feature>
<dbReference type="Pfam" id="PF00188">
    <property type="entry name" value="CAP"/>
    <property type="match status" value="1"/>
</dbReference>
<accession>A0A0B1SJN5</accession>
<dbReference type="Proteomes" id="UP000053660">
    <property type="component" value="Unassembled WGS sequence"/>
</dbReference>
<dbReference type="AlphaFoldDB" id="A0A0B1SJN5"/>
<dbReference type="PROSITE" id="PS01010">
    <property type="entry name" value="CRISP_2"/>
    <property type="match status" value="1"/>
</dbReference>
<dbReference type="InterPro" id="IPR014044">
    <property type="entry name" value="CAP_dom"/>
</dbReference>
<keyword evidence="4" id="KW-1185">Reference proteome</keyword>
<dbReference type="GO" id="GO:0005576">
    <property type="term" value="C:extracellular region"/>
    <property type="evidence" value="ECO:0007669"/>
    <property type="project" value="InterPro"/>
</dbReference>
<evidence type="ECO:0000313" key="3">
    <source>
        <dbReference type="EMBL" id="KHJ83445.1"/>
    </source>
</evidence>
<feature type="compositionally biased region" description="Pro residues" evidence="1">
    <location>
        <begin position="57"/>
        <end position="66"/>
    </location>
</feature>
<organism evidence="3 4">
    <name type="scientific">Oesophagostomum dentatum</name>
    <name type="common">Nodular worm</name>
    <dbReference type="NCBI Taxonomy" id="61180"/>
    <lineage>
        <taxon>Eukaryota</taxon>
        <taxon>Metazoa</taxon>
        <taxon>Ecdysozoa</taxon>
        <taxon>Nematoda</taxon>
        <taxon>Chromadorea</taxon>
        <taxon>Rhabditida</taxon>
        <taxon>Rhabditina</taxon>
        <taxon>Rhabditomorpha</taxon>
        <taxon>Strongyloidea</taxon>
        <taxon>Strongylidae</taxon>
        <taxon>Oesophagostomum</taxon>
    </lineage>
</organism>
<name>A0A0B1SJN5_OESDE</name>
<feature type="compositionally biased region" description="Low complexity" evidence="1">
    <location>
        <begin position="67"/>
        <end position="86"/>
    </location>
</feature>
<evidence type="ECO:0000313" key="4">
    <source>
        <dbReference type="Proteomes" id="UP000053660"/>
    </source>
</evidence>
<dbReference type="Gene3D" id="3.40.33.10">
    <property type="entry name" value="CAP"/>
    <property type="match status" value="2"/>
</dbReference>
<reference evidence="3 4" key="1">
    <citation type="submission" date="2014-03" db="EMBL/GenBank/DDBJ databases">
        <title>Draft genome of the hookworm Oesophagostomum dentatum.</title>
        <authorList>
            <person name="Mitreva M."/>
        </authorList>
    </citation>
    <scope>NUCLEOTIDE SEQUENCE [LARGE SCALE GENOMIC DNA]</scope>
    <source>
        <strain evidence="3 4">OD-Hann</strain>
    </source>
</reference>
<dbReference type="EMBL" id="KN573416">
    <property type="protein sequence ID" value="KHJ83445.1"/>
    <property type="molecule type" value="Genomic_DNA"/>
</dbReference>
<dbReference type="PROSITE" id="PS01009">
    <property type="entry name" value="CRISP_1"/>
    <property type="match status" value="1"/>
</dbReference>
<feature type="region of interest" description="Disordered" evidence="1">
    <location>
        <begin position="57"/>
        <end position="87"/>
    </location>
</feature>
<dbReference type="CDD" id="cd05380">
    <property type="entry name" value="CAP_euk"/>
    <property type="match status" value="1"/>
</dbReference>
<dbReference type="InterPro" id="IPR001283">
    <property type="entry name" value="CRISP-related"/>
</dbReference>
<feature type="non-terminal residue" evidence="3">
    <location>
        <position position="1"/>
    </location>
</feature>